<keyword evidence="3" id="KW-1185">Reference proteome</keyword>
<dbReference type="Proteomes" id="UP000265515">
    <property type="component" value="Unassembled WGS sequence"/>
</dbReference>
<comment type="caution">
    <text evidence="2">The sequence shown here is derived from an EMBL/GenBank/DDBJ whole genome shotgun (WGS) entry which is preliminary data.</text>
</comment>
<name>A0A388LZZ1_CHABU</name>
<feature type="compositionally biased region" description="Acidic residues" evidence="1">
    <location>
        <begin position="48"/>
        <end position="63"/>
    </location>
</feature>
<reference evidence="2 3" key="1">
    <citation type="journal article" date="2018" name="Cell">
        <title>The Chara Genome: Secondary Complexity and Implications for Plant Terrestrialization.</title>
        <authorList>
            <person name="Nishiyama T."/>
            <person name="Sakayama H."/>
            <person name="Vries J.D."/>
            <person name="Buschmann H."/>
            <person name="Saint-Marcoux D."/>
            <person name="Ullrich K.K."/>
            <person name="Haas F.B."/>
            <person name="Vanderstraeten L."/>
            <person name="Becker D."/>
            <person name="Lang D."/>
            <person name="Vosolsobe S."/>
            <person name="Rombauts S."/>
            <person name="Wilhelmsson P.K.I."/>
            <person name="Janitza P."/>
            <person name="Kern R."/>
            <person name="Heyl A."/>
            <person name="Rumpler F."/>
            <person name="Villalobos L.I.A.C."/>
            <person name="Clay J.M."/>
            <person name="Skokan R."/>
            <person name="Toyoda A."/>
            <person name="Suzuki Y."/>
            <person name="Kagoshima H."/>
            <person name="Schijlen E."/>
            <person name="Tajeshwar N."/>
            <person name="Catarino B."/>
            <person name="Hetherington A.J."/>
            <person name="Saltykova A."/>
            <person name="Bonnot C."/>
            <person name="Breuninger H."/>
            <person name="Symeonidi A."/>
            <person name="Radhakrishnan G.V."/>
            <person name="Van Nieuwerburgh F."/>
            <person name="Deforce D."/>
            <person name="Chang C."/>
            <person name="Karol K.G."/>
            <person name="Hedrich R."/>
            <person name="Ulvskov P."/>
            <person name="Glockner G."/>
            <person name="Delwiche C.F."/>
            <person name="Petrasek J."/>
            <person name="Van de Peer Y."/>
            <person name="Friml J."/>
            <person name="Beilby M."/>
            <person name="Dolan L."/>
            <person name="Kohara Y."/>
            <person name="Sugano S."/>
            <person name="Fujiyama A."/>
            <person name="Delaux P.-M."/>
            <person name="Quint M."/>
            <person name="TheiBen G."/>
            <person name="Hagemann M."/>
            <person name="Harholt J."/>
            <person name="Dunand C."/>
            <person name="Zachgo S."/>
            <person name="Langdale J."/>
            <person name="Maumus F."/>
            <person name="Straeten D.V.D."/>
            <person name="Gould S.B."/>
            <person name="Rensing S.A."/>
        </authorList>
    </citation>
    <scope>NUCLEOTIDE SEQUENCE [LARGE SCALE GENOMIC DNA]</scope>
    <source>
        <strain evidence="2 3">S276</strain>
    </source>
</reference>
<evidence type="ECO:0000313" key="2">
    <source>
        <dbReference type="EMBL" id="GBG87890.1"/>
    </source>
</evidence>
<dbReference type="InterPro" id="IPR001326">
    <property type="entry name" value="Transl_elong_EF1B_B/D_CS"/>
</dbReference>
<sequence>MVLSHHRASEEDIPSQVEGVRISGEVVVVSALAPQISETDAAEKDAEDKDDDDLDLFGEETEEEKAVREKRETQL</sequence>
<dbReference type="AlphaFoldDB" id="A0A388LZZ1"/>
<dbReference type="PROSITE" id="PS00824">
    <property type="entry name" value="EF1BD_1"/>
    <property type="match status" value="1"/>
</dbReference>
<accession>A0A388LZZ1</accession>
<organism evidence="2 3">
    <name type="scientific">Chara braunii</name>
    <name type="common">Braun's stonewort</name>
    <dbReference type="NCBI Taxonomy" id="69332"/>
    <lineage>
        <taxon>Eukaryota</taxon>
        <taxon>Viridiplantae</taxon>
        <taxon>Streptophyta</taxon>
        <taxon>Charophyceae</taxon>
        <taxon>Charales</taxon>
        <taxon>Characeae</taxon>
        <taxon>Chara</taxon>
    </lineage>
</organism>
<dbReference type="Gramene" id="GBG87890">
    <property type="protein sequence ID" value="GBG87890"/>
    <property type="gene ID" value="CBR_g46190"/>
</dbReference>
<protein>
    <submittedName>
        <fullName evidence="2">Uncharacterized protein</fullName>
    </submittedName>
</protein>
<evidence type="ECO:0000256" key="1">
    <source>
        <dbReference type="SAM" id="MobiDB-lite"/>
    </source>
</evidence>
<feature type="compositionally biased region" description="Basic and acidic residues" evidence="1">
    <location>
        <begin position="64"/>
        <end position="75"/>
    </location>
</feature>
<dbReference type="EMBL" id="BFEA01000637">
    <property type="protein sequence ID" value="GBG87890.1"/>
    <property type="molecule type" value="Genomic_DNA"/>
</dbReference>
<dbReference type="GO" id="GO:0003746">
    <property type="term" value="F:translation elongation factor activity"/>
    <property type="evidence" value="ECO:0007669"/>
    <property type="project" value="InterPro"/>
</dbReference>
<gene>
    <name evidence="2" type="ORF">CBR_g46190</name>
</gene>
<proteinExistence type="predicted"/>
<evidence type="ECO:0000313" key="3">
    <source>
        <dbReference type="Proteomes" id="UP000265515"/>
    </source>
</evidence>
<feature type="region of interest" description="Disordered" evidence="1">
    <location>
        <begin position="35"/>
        <end position="75"/>
    </location>
</feature>